<dbReference type="Gene3D" id="2.60.120.820">
    <property type="entry name" value="PHR domain"/>
    <property type="match status" value="2"/>
</dbReference>
<dbReference type="GO" id="GO:0022008">
    <property type="term" value="P:neurogenesis"/>
    <property type="evidence" value="ECO:0007669"/>
    <property type="project" value="TreeGrafter"/>
</dbReference>
<dbReference type="SMART" id="SM00875">
    <property type="entry name" value="BACK"/>
    <property type="match status" value="1"/>
</dbReference>
<feature type="region of interest" description="Disordered" evidence="3">
    <location>
        <begin position="14"/>
        <end position="76"/>
    </location>
</feature>
<protein>
    <recommendedName>
        <fullName evidence="4">BTB domain-containing protein</fullName>
    </recommendedName>
</protein>
<feature type="compositionally biased region" description="Polar residues" evidence="3">
    <location>
        <begin position="67"/>
        <end position="76"/>
    </location>
</feature>
<keyword evidence="6" id="KW-1185">Reference proteome</keyword>
<name>A0A835GU13_SPOEX</name>
<dbReference type="PANTHER" id="PTHR45774">
    <property type="entry name" value="BTB/POZ DOMAIN-CONTAINING"/>
    <property type="match status" value="1"/>
</dbReference>
<feature type="compositionally biased region" description="Polar residues" evidence="3">
    <location>
        <begin position="32"/>
        <end position="44"/>
    </location>
</feature>
<dbReference type="Gene3D" id="3.30.710.10">
    <property type="entry name" value="Potassium Channel Kv1.1, Chain A"/>
    <property type="match status" value="2"/>
</dbReference>
<dbReference type="InterPro" id="IPR012983">
    <property type="entry name" value="PHR"/>
</dbReference>
<dbReference type="PANTHER" id="PTHR45774:SF3">
    <property type="entry name" value="BTB (POZ) DOMAIN-CONTAINING 2B-RELATED"/>
    <property type="match status" value="1"/>
</dbReference>
<comment type="caution">
    <text evidence="5">The sequence shown here is derived from an EMBL/GenBank/DDBJ whole genome shotgun (WGS) entry which is preliminary data.</text>
</comment>
<dbReference type="PROSITE" id="PS50097">
    <property type="entry name" value="BTB"/>
    <property type="match status" value="2"/>
</dbReference>
<feature type="domain" description="BTB" evidence="4">
    <location>
        <begin position="564"/>
        <end position="634"/>
    </location>
</feature>
<evidence type="ECO:0000256" key="1">
    <source>
        <dbReference type="ARBA" id="ARBA00004496"/>
    </source>
</evidence>
<comment type="subcellular location">
    <subcellularLocation>
        <location evidence="1">Cytoplasm</location>
    </subcellularLocation>
</comment>
<feature type="region of interest" description="Disordered" evidence="3">
    <location>
        <begin position="513"/>
        <end position="540"/>
    </location>
</feature>
<reference evidence="5" key="1">
    <citation type="submission" date="2020-08" db="EMBL/GenBank/DDBJ databases">
        <title>Spodoptera exigua strain:BAW_Kor-Di-RS1 Genome sequencing and assembly.</title>
        <authorList>
            <person name="Kim J."/>
            <person name="Nam H.Y."/>
            <person name="Kwon M."/>
            <person name="Choi J.H."/>
            <person name="Cho S.R."/>
            <person name="Kim G.-H."/>
        </authorList>
    </citation>
    <scope>NUCLEOTIDE SEQUENCE</scope>
    <source>
        <strain evidence="5">BAW_Kor-Di-RS1</strain>
        <tissue evidence="5">Whole-body</tissue>
    </source>
</reference>
<dbReference type="SMART" id="SM00225">
    <property type="entry name" value="BTB"/>
    <property type="match status" value="2"/>
</dbReference>
<dbReference type="GO" id="GO:0000932">
    <property type="term" value="C:P-body"/>
    <property type="evidence" value="ECO:0007669"/>
    <property type="project" value="TreeGrafter"/>
</dbReference>
<dbReference type="SUPFAM" id="SSF54695">
    <property type="entry name" value="POZ domain"/>
    <property type="match status" value="2"/>
</dbReference>
<feature type="compositionally biased region" description="Polar residues" evidence="3">
    <location>
        <begin position="519"/>
        <end position="540"/>
    </location>
</feature>
<dbReference type="GO" id="GO:0005829">
    <property type="term" value="C:cytosol"/>
    <property type="evidence" value="ECO:0007669"/>
    <property type="project" value="TreeGrafter"/>
</dbReference>
<dbReference type="InterPro" id="IPR000210">
    <property type="entry name" value="BTB/POZ_dom"/>
</dbReference>
<dbReference type="InterPro" id="IPR011705">
    <property type="entry name" value="BACK"/>
</dbReference>
<gene>
    <name evidence="5" type="ORF">HW555_000347</name>
</gene>
<dbReference type="CDD" id="cd18487">
    <property type="entry name" value="BACK_BTBD1_like"/>
    <property type="match status" value="1"/>
</dbReference>
<dbReference type="FunFam" id="3.30.710.10:FF:000037">
    <property type="entry name" value="BTB (POZ) domain containing 1"/>
    <property type="match status" value="2"/>
</dbReference>
<dbReference type="InterPro" id="IPR011333">
    <property type="entry name" value="SKP1/BTB/POZ_sf"/>
</dbReference>
<feature type="domain" description="BTB" evidence="4">
    <location>
        <begin position="100"/>
        <end position="170"/>
    </location>
</feature>
<accession>A0A835GU13</accession>
<dbReference type="EMBL" id="JACKWZ010000002">
    <property type="protein sequence ID" value="KAF9424536.1"/>
    <property type="molecule type" value="Genomic_DNA"/>
</dbReference>
<evidence type="ECO:0000259" key="4">
    <source>
        <dbReference type="PROSITE" id="PS50097"/>
    </source>
</evidence>
<sequence>MASGSKNDIVNRLLNIRLDDGGGGDEPPPQNMLPSNQQARQLVQIQEEENGEVSEPPASSAAIENPQPINNTGGRLHNWQATKTTVKDRLSYLFNNEILSDVHFIVGKDASQQVIPAHKFVLSMGSAVFDAMFNGVLATKSDEVELPDVEPAAFLHLLKFLYSDEVQIGPESVMTTLYTAKKYAVAALEEHCVDFLKSNLGTDNAFLLLTQARLFDEPQLAALCLEIIDKNTADALNAEGFTDIDQDTLNAVLERDTLRIREAKIFSAVIRWSEAECIRRQLPVTPSNQRMVLGRAFNAIRFPLMSVKEFAMGPAQSGLLDDREIVQLFLYFTVNPKPNVGFLDAPRCCMTGEELTVNRFPQTDSRWGYCGTTDRIRFTVDQRIFVVGFGLYGSYYGPTEYEVHLQIIHLATKKVCGSNTTTLCCDGTDDTFRAMFKEPVEILPNTSYIASAKLKGTDSYYGTKGLRWVTVDCNNGEKVVFQFSYAADEPPPPQNMLPSNQQARQLVQIQEEDNGEVNEPSSSSAAVENPQPINNTGGRLHNWQATKTTVKERLSFLFNNEILSDVHFIVGKDANQQVIPAHKFVLSVGSAVFDAMFNGVLATKSDEVELPDVEPAAFLHLLKFLYSDEVQIGPESVMTTLYTAKKYAVAALEEHCVDFLKSNLGMDNAFLLLTQARLFDEPQLASLCLEMIDKNTADALNAEGFTDIDQDTLNAVLERMVLGRAFNAIRFPLMSVEEFAMGPAQSGLLDDREIVQLFLYFTVNPKPNVGFLDTPRCCMTGKELTVNRFPQTESRWGYSGPTDRIRFTVDQRIFVVGFGLYGSYFGPTEYEVHLQIIHLATKKVCGSNTTTFCCDGTDDTFRAMFKEPVEILPNTSYIASAKLKGTDSYYGTKGLRRVTVDCNNGEKVVFQFSYAAGNNGTSVEDGQIPAIIFYI</sequence>
<evidence type="ECO:0000313" key="5">
    <source>
        <dbReference type="EMBL" id="KAF9424536.1"/>
    </source>
</evidence>
<dbReference type="CDD" id="cd18281">
    <property type="entry name" value="BTB_POZ_BTBD1_2"/>
    <property type="match status" value="2"/>
</dbReference>
<keyword evidence="2" id="KW-0963">Cytoplasm</keyword>
<dbReference type="Pfam" id="PF08005">
    <property type="entry name" value="PHR"/>
    <property type="match status" value="2"/>
</dbReference>
<organism evidence="5 6">
    <name type="scientific">Spodoptera exigua</name>
    <name type="common">Beet armyworm</name>
    <name type="synonym">Noctua fulgens</name>
    <dbReference type="NCBI Taxonomy" id="7107"/>
    <lineage>
        <taxon>Eukaryota</taxon>
        <taxon>Metazoa</taxon>
        <taxon>Ecdysozoa</taxon>
        <taxon>Arthropoda</taxon>
        <taxon>Hexapoda</taxon>
        <taxon>Insecta</taxon>
        <taxon>Pterygota</taxon>
        <taxon>Neoptera</taxon>
        <taxon>Endopterygota</taxon>
        <taxon>Lepidoptera</taxon>
        <taxon>Glossata</taxon>
        <taxon>Ditrysia</taxon>
        <taxon>Noctuoidea</taxon>
        <taxon>Noctuidae</taxon>
        <taxon>Amphipyrinae</taxon>
        <taxon>Spodoptera</taxon>
    </lineage>
</organism>
<evidence type="ECO:0000313" key="6">
    <source>
        <dbReference type="Proteomes" id="UP000648187"/>
    </source>
</evidence>
<proteinExistence type="predicted"/>
<dbReference type="AlphaFoldDB" id="A0A835GU13"/>
<dbReference type="Pfam" id="PF00651">
    <property type="entry name" value="BTB"/>
    <property type="match status" value="2"/>
</dbReference>
<evidence type="ECO:0000256" key="3">
    <source>
        <dbReference type="SAM" id="MobiDB-lite"/>
    </source>
</evidence>
<dbReference type="FunFam" id="1.25.40.420:FF:000004">
    <property type="entry name" value="BTB/POZ domain-containing protein 2"/>
    <property type="match status" value="1"/>
</dbReference>
<dbReference type="Gene3D" id="1.25.40.420">
    <property type="match status" value="1"/>
</dbReference>
<dbReference type="InterPro" id="IPR038648">
    <property type="entry name" value="PHR_sf"/>
</dbReference>
<dbReference type="Proteomes" id="UP000648187">
    <property type="component" value="Unassembled WGS sequence"/>
</dbReference>
<evidence type="ECO:0000256" key="2">
    <source>
        <dbReference type="ARBA" id="ARBA00022490"/>
    </source>
</evidence>
<dbReference type="Pfam" id="PF07707">
    <property type="entry name" value="BACK"/>
    <property type="match status" value="1"/>
</dbReference>